<gene>
    <name evidence="2" type="ORF">MEBOL_001886</name>
</gene>
<reference evidence="2 3" key="1">
    <citation type="submission" date="2017-06" db="EMBL/GenBank/DDBJ databases">
        <authorList>
            <person name="Kim H.J."/>
            <person name="Triplett B.A."/>
        </authorList>
    </citation>
    <scope>NUCLEOTIDE SEQUENCE [LARGE SCALE GENOMIC DNA]</scope>
    <source>
        <strain evidence="2 3">DSM 14713</strain>
    </source>
</reference>
<accession>A0A250I996</accession>
<keyword evidence="3" id="KW-1185">Reference proteome</keyword>
<proteinExistence type="predicted"/>
<dbReference type="PROSITE" id="PS51257">
    <property type="entry name" value="PROKAR_LIPOPROTEIN"/>
    <property type="match status" value="1"/>
</dbReference>
<sequence length="421" mass="45367">MKRGALDFPPHEVTRMSDMKWAHSLVVAFMIQGCEGQPVEAGAAMEPASGQAGGKEAAASPPEQDTAAGSSQAEWHGCRYTLSHEERPDGGQPSVPIYDIILHRSNQGTCPWGGQSRLLGSSYEVPAFSLVAGPWGIGVGHIQVNARPSLNPPPVHFSLRHVAPDTLEPLRNETLTASICPRGMGTCLPGRIHQAELALTEGTLVVKGTKSGSIPGEIGEGTQFTATYPHFFTTRTSPTVLAPPDENGSYASIEWSGCHFFVWAIPTDTWGQGNAGEHAIYLTRMPYRRECPWGMESKLIERTYRPGPLALVGGMSGLAVGYKRQQSASDAAPVSLRILQLTWNSLQAAREESLEVRKDEGGRGRPGSISLVHLSITRNEALVVLGHKDGAFVGEKGSPSHFQVSFEDFFTSTRPPTFGDF</sequence>
<protein>
    <recommendedName>
        <fullName evidence="4">Lipoprotein</fullName>
    </recommendedName>
</protein>
<dbReference type="EMBL" id="CP022163">
    <property type="protein sequence ID" value="ATB28439.1"/>
    <property type="molecule type" value="Genomic_DNA"/>
</dbReference>
<dbReference type="Proteomes" id="UP000217289">
    <property type="component" value="Chromosome"/>
</dbReference>
<name>A0A250I996_9BACT</name>
<evidence type="ECO:0008006" key="4">
    <source>
        <dbReference type="Google" id="ProtNLM"/>
    </source>
</evidence>
<evidence type="ECO:0000313" key="3">
    <source>
        <dbReference type="Proteomes" id="UP000217289"/>
    </source>
</evidence>
<evidence type="ECO:0000256" key="1">
    <source>
        <dbReference type="SAM" id="MobiDB-lite"/>
    </source>
</evidence>
<evidence type="ECO:0000313" key="2">
    <source>
        <dbReference type="EMBL" id="ATB28439.1"/>
    </source>
</evidence>
<organism evidence="2 3">
    <name type="scientific">Melittangium boletus DSM 14713</name>
    <dbReference type="NCBI Taxonomy" id="1294270"/>
    <lineage>
        <taxon>Bacteria</taxon>
        <taxon>Pseudomonadati</taxon>
        <taxon>Myxococcota</taxon>
        <taxon>Myxococcia</taxon>
        <taxon>Myxococcales</taxon>
        <taxon>Cystobacterineae</taxon>
        <taxon>Archangiaceae</taxon>
        <taxon>Melittangium</taxon>
    </lineage>
</organism>
<dbReference type="AlphaFoldDB" id="A0A250I996"/>
<feature type="region of interest" description="Disordered" evidence="1">
    <location>
        <begin position="45"/>
        <end position="74"/>
    </location>
</feature>
<dbReference type="KEGG" id="mbd:MEBOL_001886"/>